<feature type="domain" description="Pyridoxine 5'-phosphate oxidase dimerisation C-terminal" evidence="9">
    <location>
        <begin position="179"/>
        <end position="221"/>
    </location>
</feature>
<keyword evidence="5" id="KW-0285">Flavoprotein</keyword>
<comment type="pathway">
    <text evidence="2">Cofactor metabolism; pyridoxal 5'-phosphate salvage; pyridoxal 5'-phosphate from pyridoxamine 5'-phosphate: step 1/1.</text>
</comment>
<dbReference type="InterPro" id="IPR012349">
    <property type="entry name" value="Split_barrel_FMN-bd"/>
</dbReference>
<dbReference type="NCBIfam" id="NF004231">
    <property type="entry name" value="PRK05679.1"/>
    <property type="match status" value="1"/>
</dbReference>
<sequence length="221" mass="24961">MENMKTTLRTLPVLTGPFPPLDANPSTFPETPQETFQTWLLHVITAQIPEPHAMTVSTIDEHGCPDARVLILKNLDDRGWHFAAKGGSPKASQIEGNRNVALTFYWPGVGRQVRVKGRAVVLVEEECVEDFRERSLGSRVSAMASVQSRVLEDREMLVRRVAEVEAPMVSGKEQEMPEWKVYAVNPVTVEFWQGSSDRLHQRLQFVRKADGAGWTKELLWP</sequence>
<accession>A0A7R7VLE1</accession>
<keyword evidence="11" id="KW-1185">Reference proteome</keyword>
<dbReference type="GO" id="GO:0004733">
    <property type="term" value="F:pyridoxamine phosphate oxidase activity"/>
    <property type="evidence" value="ECO:0007669"/>
    <property type="project" value="UniProtKB-EC"/>
</dbReference>
<dbReference type="RefSeq" id="XP_043135124.1">
    <property type="nucleotide sequence ID" value="XM_043277224.1"/>
</dbReference>
<dbReference type="GO" id="GO:0008615">
    <property type="term" value="P:pyridoxine biosynthetic process"/>
    <property type="evidence" value="ECO:0007669"/>
    <property type="project" value="InterPro"/>
</dbReference>
<evidence type="ECO:0000256" key="1">
    <source>
        <dbReference type="ARBA" id="ARBA00001917"/>
    </source>
</evidence>
<comment type="cofactor">
    <cofactor evidence="1">
        <name>FMN</name>
        <dbReference type="ChEBI" id="CHEBI:58210"/>
    </cofactor>
</comment>
<dbReference type="EC" id="1.4.3.5" evidence="4"/>
<dbReference type="Proteomes" id="UP000637239">
    <property type="component" value="Chromosome 3"/>
</dbReference>
<evidence type="ECO:0000256" key="2">
    <source>
        <dbReference type="ARBA" id="ARBA00004738"/>
    </source>
</evidence>
<dbReference type="GeneID" id="66980961"/>
<evidence type="ECO:0000313" key="10">
    <source>
        <dbReference type="EMBL" id="BCR86602.1"/>
    </source>
</evidence>
<organism evidence="10 11">
    <name type="scientific">Aspergillus chevalieri</name>
    <name type="common">Eurotium chevalieri</name>
    <dbReference type="NCBI Taxonomy" id="182096"/>
    <lineage>
        <taxon>Eukaryota</taxon>
        <taxon>Fungi</taxon>
        <taxon>Dikarya</taxon>
        <taxon>Ascomycota</taxon>
        <taxon>Pezizomycotina</taxon>
        <taxon>Eurotiomycetes</taxon>
        <taxon>Eurotiomycetidae</taxon>
        <taxon>Eurotiales</taxon>
        <taxon>Aspergillaceae</taxon>
        <taxon>Aspergillus</taxon>
        <taxon>Aspergillus subgen. Aspergillus</taxon>
    </lineage>
</organism>
<evidence type="ECO:0000256" key="4">
    <source>
        <dbReference type="ARBA" id="ARBA00012801"/>
    </source>
</evidence>
<protein>
    <recommendedName>
        <fullName evidence="4">pyridoxal 5'-phosphate synthase</fullName>
        <ecNumber evidence="4">1.4.3.5</ecNumber>
    </recommendedName>
</protein>
<name>A0A7R7VLE1_ASPCH</name>
<evidence type="ECO:0000256" key="6">
    <source>
        <dbReference type="ARBA" id="ARBA00022643"/>
    </source>
</evidence>
<dbReference type="PANTHER" id="PTHR10851">
    <property type="entry name" value="PYRIDOXINE-5-PHOSPHATE OXIDASE"/>
    <property type="match status" value="1"/>
</dbReference>
<dbReference type="GO" id="GO:0010181">
    <property type="term" value="F:FMN binding"/>
    <property type="evidence" value="ECO:0007669"/>
    <property type="project" value="InterPro"/>
</dbReference>
<dbReference type="InterPro" id="IPR000659">
    <property type="entry name" value="Pyridox_Oxase"/>
</dbReference>
<keyword evidence="6" id="KW-0288">FMN</keyword>
<gene>
    <name evidence="10" type="ORF">ACHE_30589A</name>
</gene>
<dbReference type="Pfam" id="PF01243">
    <property type="entry name" value="PNPOx_N"/>
    <property type="match status" value="1"/>
</dbReference>
<evidence type="ECO:0000256" key="3">
    <source>
        <dbReference type="ARBA" id="ARBA00005037"/>
    </source>
</evidence>
<evidence type="ECO:0000259" key="8">
    <source>
        <dbReference type="Pfam" id="PF01243"/>
    </source>
</evidence>
<comment type="pathway">
    <text evidence="3">Cofactor metabolism; pyridoxal 5'-phosphate salvage; pyridoxal 5'-phosphate from pyridoxine 5'-phosphate: step 1/1.</text>
</comment>
<evidence type="ECO:0000259" key="9">
    <source>
        <dbReference type="Pfam" id="PF10590"/>
    </source>
</evidence>
<dbReference type="InterPro" id="IPR011576">
    <property type="entry name" value="Pyridox_Oxase_N"/>
</dbReference>
<evidence type="ECO:0000256" key="7">
    <source>
        <dbReference type="ARBA" id="ARBA00023002"/>
    </source>
</evidence>
<dbReference type="SUPFAM" id="SSF50475">
    <property type="entry name" value="FMN-binding split barrel"/>
    <property type="match status" value="1"/>
</dbReference>
<dbReference type="KEGG" id="ache:ACHE_30589A"/>
<evidence type="ECO:0000313" key="11">
    <source>
        <dbReference type="Proteomes" id="UP000637239"/>
    </source>
</evidence>
<dbReference type="Pfam" id="PF10590">
    <property type="entry name" value="PNP_phzG_C"/>
    <property type="match status" value="1"/>
</dbReference>
<dbReference type="PANTHER" id="PTHR10851:SF0">
    <property type="entry name" value="PYRIDOXINE-5'-PHOSPHATE OXIDASE"/>
    <property type="match status" value="1"/>
</dbReference>
<feature type="domain" description="Pyridoxamine 5'-phosphate oxidase N-terminal" evidence="8">
    <location>
        <begin position="44"/>
        <end position="165"/>
    </location>
</feature>
<reference evidence="10" key="1">
    <citation type="submission" date="2021-01" db="EMBL/GenBank/DDBJ databases">
        <authorList>
            <consortium name="Aspergillus chevalieri M1 genome sequencing consortium"/>
            <person name="Kazuki M."/>
            <person name="Futagami T."/>
        </authorList>
    </citation>
    <scope>NUCLEOTIDE SEQUENCE</scope>
    <source>
        <strain evidence="10">M1</strain>
    </source>
</reference>
<dbReference type="UniPathway" id="UPA01068">
    <property type="reaction ID" value="UER00304"/>
</dbReference>
<dbReference type="InterPro" id="IPR019576">
    <property type="entry name" value="Pyridoxamine_oxidase_dimer_C"/>
</dbReference>
<proteinExistence type="predicted"/>
<dbReference type="EMBL" id="AP024418">
    <property type="protein sequence ID" value="BCR86602.1"/>
    <property type="molecule type" value="Genomic_DNA"/>
</dbReference>
<reference evidence="10" key="2">
    <citation type="submission" date="2021-02" db="EMBL/GenBank/DDBJ databases">
        <title>Aspergillus chevalieri M1 genome sequence.</title>
        <authorList>
            <person name="Kadooka C."/>
            <person name="Mori K."/>
            <person name="Futagami T."/>
        </authorList>
    </citation>
    <scope>NUCLEOTIDE SEQUENCE</scope>
    <source>
        <strain evidence="10">M1</strain>
    </source>
</reference>
<evidence type="ECO:0000256" key="5">
    <source>
        <dbReference type="ARBA" id="ARBA00022630"/>
    </source>
</evidence>
<dbReference type="AlphaFoldDB" id="A0A7R7VLE1"/>
<keyword evidence="7" id="KW-0560">Oxidoreductase</keyword>
<dbReference type="PIRSF" id="PIRSF000190">
    <property type="entry name" value="Pyd_amn-ph_oxd"/>
    <property type="match status" value="1"/>
</dbReference>
<dbReference type="Gene3D" id="2.30.110.10">
    <property type="entry name" value="Electron Transport, Fmn-binding Protein, Chain A"/>
    <property type="match status" value="1"/>
</dbReference>